<dbReference type="InterPro" id="IPR036188">
    <property type="entry name" value="FAD/NAD-bd_sf"/>
</dbReference>
<protein>
    <submittedName>
        <fullName evidence="8">FAD/NAD(P)-binding domain-containing protein</fullName>
    </submittedName>
</protein>
<evidence type="ECO:0000256" key="5">
    <source>
        <dbReference type="ARBA" id="ARBA00023033"/>
    </source>
</evidence>
<keyword evidence="9" id="KW-1185">Reference proteome</keyword>
<dbReference type="PRINTS" id="PR00420">
    <property type="entry name" value="RNGMNOXGNASE"/>
</dbReference>
<gene>
    <name evidence="8" type="ORF">MVEN_02137400</name>
</gene>
<evidence type="ECO:0000313" key="9">
    <source>
        <dbReference type="Proteomes" id="UP000620124"/>
    </source>
</evidence>
<dbReference type="Gene3D" id="3.50.50.60">
    <property type="entry name" value="FAD/NAD(P)-binding domain"/>
    <property type="match status" value="1"/>
</dbReference>
<dbReference type="AlphaFoldDB" id="A0A8H6X9A3"/>
<evidence type="ECO:0000256" key="6">
    <source>
        <dbReference type="SAM" id="MobiDB-lite"/>
    </source>
</evidence>
<dbReference type="InterPro" id="IPR050493">
    <property type="entry name" value="FAD-dep_Monooxygenase_BioMet"/>
</dbReference>
<dbReference type="GO" id="GO:0004497">
    <property type="term" value="F:monooxygenase activity"/>
    <property type="evidence" value="ECO:0007669"/>
    <property type="project" value="UniProtKB-KW"/>
</dbReference>
<dbReference type="Proteomes" id="UP000620124">
    <property type="component" value="Unassembled WGS sequence"/>
</dbReference>
<keyword evidence="2" id="KW-0285">Flavoprotein</keyword>
<dbReference type="SUPFAM" id="SSF54373">
    <property type="entry name" value="FAD-linked reductases, C-terminal domain"/>
    <property type="match status" value="1"/>
</dbReference>
<evidence type="ECO:0000256" key="3">
    <source>
        <dbReference type="ARBA" id="ARBA00022827"/>
    </source>
</evidence>
<dbReference type="GO" id="GO:0071949">
    <property type="term" value="F:FAD binding"/>
    <property type="evidence" value="ECO:0007669"/>
    <property type="project" value="InterPro"/>
</dbReference>
<evidence type="ECO:0000256" key="1">
    <source>
        <dbReference type="ARBA" id="ARBA00007992"/>
    </source>
</evidence>
<dbReference type="InterPro" id="IPR002938">
    <property type="entry name" value="FAD-bd"/>
</dbReference>
<evidence type="ECO:0000256" key="2">
    <source>
        <dbReference type="ARBA" id="ARBA00022630"/>
    </source>
</evidence>
<sequence>MARVQYSSPRPLQVSIVGAGIAGLAAAISLRRSGHRVTVFEASQLNTEVDAGLSLQANAVRILEQFGCFKENLRAVDFDGVTTFDAKNGVGTPHPWLFPRVGQDLCCHRDDLHNELKRLAFGDGEGPSVQLWLDSKILACDPEEGAIFLGNSEIIYADVVIGADGTHSVVRTCVLRQPVMPVETNWACFRCLFDAPNRSEFVDLAWLTKGLNGARSVRMRENPLRQFFVYPVRNGTLLNFVGFYPESRRHQSVRTSPLTLEDIRQKFYDFHPKFLRILDLPLHSPILKLQLKALPQLPTWIRGRTTLLGDAAHSSLPMLSQGAAMAIEEAAALGCLLPVGTSREDVPARLEAYQTLRKARGEHASTSSMSQSTGPEKRGLYNRSQEMEASLIDHDTIKVTQAYVDAQFGSTPSNRSLS</sequence>
<dbReference type="OrthoDB" id="9993796at2759"/>
<dbReference type="PANTHER" id="PTHR13789:SF309">
    <property type="entry name" value="PUTATIVE (AFU_ORTHOLOGUE AFUA_6G14510)-RELATED"/>
    <property type="match status" value="1"/>
</dbReference>
<comment type="caution">
    <text evidence="8">The sequence shown here is derived from an EMBL/GenBank/DDBJ whole genome shotgun (WGS) entry which is preliminary data.</text>
</comment>
<evidence type="ECO:0000256" key="4">
    <source>
        <dbReference type="ARBA" id="ARBA00023002"/>
    </source>
</evidence>
<dbReference type="SUPFAM" id="SSF51905">
    <property type="entry name" value="FAD/NAD(P)-binding domain"/>
    <property type="match status" value="1"/>
</dbReference>
<feature type="region of interest" description="Disordered" evidence="6">
    <location>
        <begin position="359"/>
        <end position="379"/>
    </location>
</feature>
<dbReference type="EMBL" id="JACAZI010000022">
    <property type="protein sequence ID" value="KAF7337008.1"/>
    <property type="molecule type" value="Genomic_DNA"/>
</dbReference>
<keyword evidence="4" id="KW-0560">Oxidoreductase</keyword>
<feature type="compositionally biased region" description="Polar residues" evidence="6">
    <location>
        <begin position="364"/>
        <end position="374"/>
    </location>
</feature>
<dbReference type="Pfam" id="PF01494">
    <property type="entry name" value="FAD_binding_3"/>
    <property type="match status" value="1"/>
</dbReference>
<evidence type="ECO:0000313" key="8">
    <source>
        <dbReference type="EMBL" id="KAF7337008.1"/>
    </source>
</evidence>
<feature type="domain" description="FAD-binding" evidence="7">
    <location>
        <begin position="152"/>
        <end position="364"/>
    </location>
</feature>
<name>A0A8H6X9A3_9AGAR</name>
<proteinExistence type="inferred from homology"/>
<dbReference type="PANTHER" id="PTHR13789">
    <property type="entry name" value="MONOOXYGENASE"/>
    <property type="match status" value="1"/>
</dbReference>
<reference evidence="8" key="1">
    <citation type="submission" date="2020-05" db="EMBL/GenBank/DDBJ databases">
        <title>Mycena genomes resolve the evolution of fungal bioluminescence.</title>
        <authorList>
            <person name="Tsai I.J."/>
        </authorList>
    </citation>
    <scope>NUCLEOTIDE SEQUENCE</scope>
    <source>
        <strain evidence="8">CCC161011</strain>
    </source>
</reference>
<dbReference type="Pfam" id="PF13450">
    <property type="entry name" value="NAD_binding_8"/>
    <property type="match status" value="1"/>
</dbReference>
<accession>A0A8H6X9A3</accession>
<organism evidence="8 9">
    <name type="scientific">Mycena venus</name>
    <dbReference type="NCBI Taxonomy" id="2733690"/>
    <lineage>
        <taxon>Eukaryota</taxon>
        <taxon>Fungi</taxon>
        <taxon>Dikarya</taxon>
        <taxon>Basidiomycota</taxon>
        <taxon>Agaricomycotina</taxon>
        <taxon>Agaricomycetes</taxon>
        <taxon>Agaricomycetidae</taxon>
        <taxon>Agaricales</taxon>
        <taxon>Marasmiineae</taxon>
        <taxon>Mycenaceae</taxon>
        <taxon>Mycena</taxon>
    </lineage>
</organism>
<evidence type="ECO:0000259" key="7">
    <source>
        <dbReference type="Pfam" id="PF01494"/>
    </source>
</evidence>
<keyword evidence="3" id="KW-0274">FAD</keyword>
<comment type="similarity">
    <text evidence="1">Belongs to the paxM FAD-dependent monooxygenase family.</text>
</comment>
<keyword evidence="5" id="KW-0503">Monooxygenase</keyword>